<dbReference type="Gene3D" id="1.25.40.10">
    <property type="entry name" value="Tetratricopeptide repeat domain"/>
    <property type="match status" value="1"/>
</dbReference>
<reference evidence="1" key="1">
    <citation type="submission" date="2023-08" db="EMBL/GenBank/DDBJ databases">
        <authorList>
            <person name="Chen Y."/>
            <person name="Shah S."/>
            <person name="Dougan E. K."/>
            <person name="Thang M."/>
            <person name="Chan C."/>
        </authorList>
    </citation>
    <scope>NUCLEOTIDE SEQUENCE</scope>
</reference>
<comment type="caution">
    <text evidence="1">The sequence shown here is derived from an EMBL/GenBank/DDBJ whole genome shotgun (WGS) entry which is preliminary data.</text>
</comment>
<keyword evidence="2" id="KW-1185">Reference proteome</keyword>
<dbReference type="EMBL" id="CAUJNA010002206">
    <property type="protein sequence ID" value="CAJ1391027.1"/>
    <property type="molecule type" value="Genomic_DNA"/>
</dbReference>
<proteinExistence type="predicted"/>
<dbReference type="SUPFAM" id="SSF48452">
    <property type="entry name" value="TPR-like"/>
    <property type="match status" value="1"/>
</dbReference>
<gene>
    <name evidence="1" type="ORF">EVOR1521_LOCUS16299</name>
</gene>
<name>A0AA36INF6_9DINO</name>
<protein>
    <submittedName>
        <fullName evidence="1">Uncharacterized protein</fullName>
    </submittedName>
</protein>
<dbReference type="AlphaFoldDB" id="A0AA36INF6"/>
<organism evidence="1 2">
    <name type="scientific">Effrenium voratum</name>
    <dbReference type="NCBI Taxonomy" id="2562239"/>
    <lineage>
        <taxon>Eukaryota</taxon>
        <taxon>Sar</taxon>
        <taxon>Alveolata</taxon>
        <taxon>Dinophyceae</taxon>
        <taxon>Suessiales</taxon>
        <taxon>Symbiodiniaceae</taxon>
        <taxon>Effrenium</taxon>
    </lineage>
</organism>
<dbReference type="InterPro" id="IPR011990">
    <property type="entry name" value="TPR-like_helical_dom_sf"/>
</dbReference>
<evidence type="ECO:0000313" key="2">
    <source>
        <dbReference type="Proteomes" id="UP001178507"/>
    </source>
</evidence>
<evidence type="ECO:0000313" key="1">
    <source>
        <dbReference type="EMBL" id="CAJ1391027.1"/>
    </source>
</evidence>
<dbReference type="Proteomes" id="UP001178507">
    <property type="component" value="Unassembled WGS sequence"/>
</dbReference>
<sequence>MSHGVSKRKRTSEALWAKGLRMTSLEAARRSLGASAPETALREAKEVADAARGSGDHLLLAEAVSLQALCLLSSPVEAQQLLEAELGKARGAGHRPAELLLLGAASSAALARSDASSAKRAAAEGLELGRKLGSAFQAENRKPLQQLLLALANAELVLGHCPEAAAATCEALAKSSDESAEGEALHVACLMQMFFGRSAANKALAAAAKGVPPLSSLESCNRAATLFRKLGNQEGEACALLGIAEARSDSQVEALGAARRALDLFRSLRHRRGRLAALQLAASAQKETLAQLDTTEEELRLFEAENDTAGQVAALRILGDFYISAGIYGEARSAFRKSLALLKGLDACETEVQHLLLLSQVEELMGAHEAAERAAQSALALAKRAPSASAELPAARRAASRLAAAQGRAPEAPNRQMALEELRQLTDAARRRDGEAFRKTMARLEDLSGYTEEDVKSALVLEEEHRKGLATFLKQQGQHVSASSKRGEALAKGLSHATLYLFFRLGGLGYGPRFRRCHAYAVEGDSEQAYAVAYLRHLSSQEEWTKNLEYQPPMLDSMQHSLNAIFMT</sequence>
<accession>A0AA36INF6</accession>